<dbReference type="Proteomes" id="UP000199695">
    <property type="component" value="Unassembled WGS sequence"/>
</dbReference>
<dbReference type="Pfam" id="PF04307">
    <property type="entry name" value="YdjM"/>
    <property type="match status" value="1"/>
</dbReference>
<keyword evidence="1" id="KW-1133">Transmembrane helix</keyword>
<dbReference type="RefSeq" id="WP_170840008.1">
    <property type="nucleotide sequence ID" value="NZ_FOCQ01000020.1"/>
</dbReference>
<dbReference type="AlphaFoldDB" id="A0A1H8IYI0"/>
<evidence type="ECO:0000313" key="2">
    <source>
        <dbReference type="EMBL" id="SEN73562.1"/>
    </source>
</evidence>
<accession>A0A1H8IYI0</accession>
<name>A0A1H8IYI0_9BACL</name>
<reference evidence="2 3" key="1">
    <citation type="submission" date="2016-10" db="EMBL/GenBank/DDBJ databases">
        <authorList>
            <person name="de Groot N.N."/>
        </authorList>
    </citation>
    <scope>NUCLEOTIDE SEQUENCE [LARGE SCALE GENOMIC DNA]</scope>
    <source>
        <strain evidence="2 3">DSM 46701</strain>
    </source>
</reference>
<gene>
    <name evidence="2" type="ORF">SAMN05444955_12031</name>
</gene>
<dbReference type="PANTHER" id="PTHR40031">
    <property type="entry name" value="HYPOTHETICAL MEMBRANE SPANNING PROTEIN"/>
    <property type="match status" value="1"/>
</dbReference>
<feature type="transmembrane region" description="Helical" evidence="1">
    <location>
        <begin position="160"/>
        <end position="179"/>
    </location>
</feature>
<dbReference type="EMBL" id="FOCQ01000020">
    <property type="protein sequence ID" value="SEN73562.1"/>
    <property type="molecule type" value="Genomic_DNA"/>
</dbReference>
<feature type="transmembrane region" description="Helical" evidence="1">
    <location>
        <begin position="69"/>
        <end position="89"/>
    </location>
</feature>
<proteinExistence type="predicted"/>
<feature type="transmembrane region" description="Helical" evidence="1">
    <location>
        <begin position="95"/>
        <end position="112"/>
    </location>
</feature>
<feature type="transmembrane region" description="Helical" evidence="1">
    <location>
        <begin position="132"/>
        <end position="154"/>
    </location>
</feature>
<dbReference type="PANTHER" id="PTHR40031:SF1">
    <property type="entry name" value="MEMBRANE-BOUND METAL-DEPENDENT HYDROLASE"/>
    <property type="match status" value="1"/>
</dbReference>
<keyword evidence="1" id="KW-0472">Membrane</keyword>
<protein>
    <submittedName>
        <fullName evidence="2">Inner membrane protein</fullName>
    </submittedName>
</protein>
<evidence type="ECO:0000256" key="1">
    <source>
        <dbReference type="SAM" id="Phobius"/>
    </source>
</evidence>
<keyword evidence="1" id="KW-0812">Transmembrane</keyword>
<dbReference type="STRING" id="1173111.SAMN05444955_12031"/>
<sequence>MDTSTHFVMGLGLFGLAHLDPAVTAHQEGAQAVLLATVIGSQIPDSDILYRIRGNASYIRNHRGWTHSLPMLLVWPTLITLSLSLFFPATHHLHLWFWAFLAVFIHVFIDLFNTYGTQALRPISNRWISWDVLNIFDPFIFIIHLAGFVLWWSLAVNPGYIFAVVYLVLIAYVAWRTWVHHKLVIWLKKQVNEPGRYTVTPSIKWNVWNMIVEQPDLVKMGEIRKDQLYWTGQLSTKDLNHPAAIHSKKADPIRAFLAFTSYGYPLVYCRPFGYEVRWLDVRYHYKKHFPFVAVALLDRDYQPFHSFVGWMSEDQLEKRVKHLLS</sequence>
<dbReference type="InterPro" id="IPR053170">
    <property type="entry name" value="Transcription_regulator"/>
</dbReference>
<organism evidence="2 3">
    <name type="scientific">Lihuaxuella thermophila</name>
    <dbReference type="NCBI Taxonomy" id="1173111"/>
    <lineage>
        <taxon>Bacteria</taxon>
        <taxon>Bacillati</taxon>
        <taxon>Bacillota</taxon>
        <taxon>Bacilli</taxon>
        <taxon>Bacillales</taxon>
        <taxon>Thermoactinomycetaceae</taxon>
        <taxon>Lihuaxuella</taxon>
    </lineage>
</organism>
<evidence type="ECO:0000313" key="3">
    <source>
        <dbReference type="Proteomes" id="UP000199695"/>
    </source>
</evidence>
<keyword evidence="3" id="KW-1185">Reference proteome</keyword>
<dbReference type="InterPro" id="IPR007404">
    <property type="entry name" value="YdjM-like"/>
</dbReference>